<feature type="domain" description="Retropepsin-like aspartic endopeptidase" evidence="1">
    <location>
        <begin position="25"/>
        <end position="157"/>
    </location>
</feature>
<sequence>MLAAGHGVLRQERSVKRGEATDLPVLGWREWLALPELGIARIKAKVDTGARSSALHATTIETLDNGRVRFSLQPLQKSTDEQWCEAELIDRRWVTDSGGHRELRPFISTAILLGGERWNVEVSLSARHALRFRMLLGRTAIAGRFAVDPAASFVQGRIRRPKVAA</sequence>
<dbReference type="Proteomes" id="UP000472676">
    <property type="component" value="Unassembled WGS sequence"/>
</dbReference>
<dbReference type="EMBL" id="JAAMOW010000004">
    <property type="protein sequence ID" value="NGY05034.1"/>
    <property type="molecule type" value="Genomic_DNA"/>
</dbReference>
<organism evidence="2 3">
    <name type="scientific">Solimonas terrae</name>
    <dbReference type="NCBI Taxonomy" id="1396819"/>
    <lineage>
        <taxon>Bacteria</taxon>
        <taxon>Pseudomonadati</taxon>
        <taxon>Pseudomonadota</taxon>
        <taxon>Gammaproteobacteria</taxon>
        <taxon>Nevskiales</taxon>
        <taxon>Nevskiaceae</taxon>
        <taxon>Solimonas</taxon>
    </lineage>
</organism>
<dbReference type="GO" id="GO:0008233">
    <property type="term" value="F:peptidase activity"/>
    <property type="evidence" value="ECO:0007669"/>
    <property type="project" value="UniProtKB-KW"/>
</dbReference>
<dbReference type="PANTHER" id="PTHR38037">
    <property type="entry name" value="ZN_PROTEASE DOMAIN-CONTAINING PROTEIN"/>
    <property type="match status" value="1"/>
</dbReference>
<evidence type="ECO:0000313" key="3">
    <source>
        <dbReference type="Proteomes" id="UP000472676"/>
    </source>
</evidence>
<dbReference type="PANTHER" id="PTHR38037:SF1">
    <property type="entry name" value="ATP-DEPENDENT ZINC PROTEASE DOMAIN-CONTAINING PROTEIN-RELATED"/>
    <property type="match status" value="1"/>
</dbReference>
<evidence type="ECO:0000259" key="1">
    <source>
        <dbReference type="Pfam" id="PF05618"/>
    </source>
</evidence>
<dbReference type="Pfam" id="PF05618">
    <property type="entry name" value="Zn_protease"/>
    <property type="match status" value="1"/>
</dbReference>
<keyword evidence="3" id="KW-1185">Reference proteome</keyword>
<dbReference type="InterPro" id="IPR021109">
    <property type="entry name" value="Peptidase_aspartic_dom_sf"/>
</dbReference>
<accession>A0A6M2BRR4</accession>
<keyword evidence="2" id="KW-0378">Hydrolase</keyword>
<dbReference type="InterPro" id="IPR008503">
    <property type="entry name" value="Asp_endopeptidase"/>
</dbReference>
<dbReference type="AlphaFoldDB" id="A0A6M2BRR4"/>
<evidence type="ECO:0000313" key="2">
    <source>
        <dbReference type="EMBL" id="NGY05034.1"/>
    </source>
</evidence>
<proteinExistence type="predicted"/>
<dbReference type="GO" id="GO:0006508">
    <property type="term" value="P:proteolysis"/>
    <property type="evidence" value="ECO:0007669"/>
    <property type="project" value="UniProtKB-KW"/>
</dbReference>
<dbReference type="Gene3D" id="2.40.70.10">
    <property type="entry name" value="Acid Proteases"/>
    <property type="match status" value="1"/>
</dbReference>
<dbReference type="SUPFAM" id="SSF50630">
    <property type="entry name" value="Acid proteases"/>
    <property type="match status" value="1"/>
</dbReference>
<reference evidence="2 3" key="1">
    <citation type="journal article" date="2014" name="Int. J. Syst. Evol. Microbiol.">
        <title>Solimonas terrae sp. nov., isolated from soil.</title>
        <authorList>
            <person name="Kim S.J."/>
            <person name="Moon J.Y."/>
            <person name="Weon H.Y."/>
            <person name="Ahn J.H."/>
            <person name="Chen W.M."/>
            <person name="Kwon S.W."/>
        </authorList>
    </citation>
    <scope>NUCLEOTIDE SEQUENCE [LARGE SCALE GENOMIC DNA]</scope>
    <source>
        <strain evidence="2 3">KIS83-12</strain>
    </source>
</reference>
<comment type="caution">
    <text evidence="2">The sequence shown here is derived from an EMBL/GenBank/DDBJ whole genome shotgun (WGS) entry which is preliminary data.</text>
</comment>
<name>A0A6M2BRR4_9GAMM</name>
<protein>
    <submittedName>
        <fullName evidence="2">ATP-dependent zinc protease</fullName>
    </submittedName>
</protein>
<keyword evidence="2" id="KW-0645">Protease</keyword>
<gene>
    <name evidence="2" type="ORF">G7Y85_09670</name>
</gene>